<proteinExistence type="predicted"/>
<accession>A0A4Y6UPM6</accession>
<evidence type="ECO:0000313" key="3">
    <source>
        <dbReference type="EMBL" id="QDH19609.1"/>
    </source>
</evidence>
<dbReference type="Proteomes" id="UP000316968">
    <property type="component" value="Chromosome"/>
</dbReference>
<evidence type="ECO:0000256" key="2">
    <source>
        <dbReference type="SAM" id="Phobius"/>
    </source>
</evidence>
<keyword evidence="2" id="KW-1133">Transmembrane helix</keyword>
<organism evidence="3 4">
    <name type="scientific">Saccharibacillus brassicae</name>
    <dbReference type="NCBI Taxonomy" id="2583377"/>
    <lineage>
        <taxon>Bacteria</taxon>
        <taxon>Bacillati</taxon>
        <taxon>Bacillota</taxon>
        <taxon>Bacilli</taxon>
        <taxon>Bacillales</taxon>
        <taxon>Paenibacillaceae</taxon>
        <taxon>Saccharibacillus</taxon>
    </lineage>
</organism>
<keyword evidence="2" id="KW-0472">Membrane</keyword>
<feature type="compositionally biased region" description="Basic and acidic residues" evidence="1">
    <location>
        <begin position="116"/>
        <end position="130"/>
    </location>
</feature>
<name>A0A4Y6UPM6_SACBS</name>
<dbReference type="RefSeq" id="WP_141445998.1">
    <property type="nucleotide sequence ID" value="NZ_CBCSAZ010000001.1"/>
</dbReference>
<gene>
    <name evidence="3" type="ORF">FFV09_01280</name>
</gene>
<keyword evidence="2" id="KW-0812">Transmembrane</keyword>
<protein>
    <submittedName>
        <fullName evidence="3">DUF2207 domain-containing protein</fullName>
    </submittedName>
</protein>
<dbReference type="OrthoDB" id="2660621at2"/>
<feature type="transmembrane region" description="Helical" evidence="2">
    <location>
        <begin position="28"/>
        <end position="47"/>
    </location>
</feature>
<sequence>MKKPGAAGFVILALAALGIVQILMNPSITWLIPIVIIAVVALLYFFLPNSRRPGGFRSTGGGRQPKIKPSARTQEKMARMSSSGSAKAAPARPGKAPALPAKNPKKRKNYPFQVIEGRKGKDEDDIPKFH</sequence>
<dbReference type="EMBL" id="CP041217">
    <property type="protein sequence ID" value="QDH19609.1"/>
    <property type="molecule type" value="Genomic_DNA"/>
</dbReference>
<evidence type="ECO:0000256" key="1">
    <source>
        <dbReference type="SAM" id="MobiDB-lite"/>
    </source>
</evidence>
<feature type="compositionally biased region" description="Low complexity" evidence="1">
    <location>
        <begin position="81"/>
        <end position="102"/>
    </location>
</feature>
<dbReference type="KEGG" id="saca:FFV09_01280"/>
<feature type="region of interest" description="Disordered" evidence="1">
    <location>
        <begin position="52"/>
        <end position="130"/>
    </location>
</feature>
<reference evidence="3 4" key="1">
    <citation type="submission" date="2019-06" db="EMBL/GenBank/DDBJ databases">
        <title>Saccharibacillus brassicae sp. nov., an endophytic bacterium isolated from Chinese cabbage seeds (Brassica pekinensis).</title>
        <authorList>
            <person name="Jiang L."/>
            <person name="Lee J."/>
            <person name="Kim S.W."/>
        </authorList>
    </citation>
    <scope>NUCLEOTIDE SEQUENCE [LARGE SCALE GENOMIC DNA]</scope>
    <source>
        <strain evidence="4">KCTC 43072 / ATSA2</strain>
    </source>
</reference>
<evidence type="ECO:0000313" key="4">
    <source>
        <dbReference type="Proteomes" id="UP000316968"/>
    </source>
</evidence>
<keyword evidence="4" id="KW-1185">Reference proteome</keyword>
<dbReference type="AlphaFoldDB" id="A0A4Y6UPM6"/>